<dbReference type="SUPFAM" id="SSF47384">
    <property type="entry name" value="Homodimeric domain of signal transducing histidine kinase"/>
    <property type="match status" value="1"/>
</dbReference>
<dbReference type="SMART" id="SM00388">
    <property type="entry name" value="HisKA"/>
    <property type="match status" value="1"/>
</dbReference>
<dbReference type="CDD" id="cd19410">
    <property type="entry name" value="HK9-like_sensor"/>
    <property type="match status" value="1"/>
</dbReference>
<dbReference type="GO" id="GO:0000155">
    <property type="term" value="F:phosphorelay sensor kinase activity"/>
    <property type="evidence" value="ECO:0007669"/>
    <property type="project" value="InterPro"/>
</dbReference>
<comment type="catalytic activity">
    <reaction evidence="1">
        <text>ATP + protein L-histidine = ADP + protein N-phospho-L-histidine.</text>
        <dbReference type="EC" id="2.7.13.3"/>
    </reaction>
</comment>
<dbReference type="Gene3D" id="1.10.287.130">
    <property type="match status" value="1"/>
</dbReference>
<evidence type="ECO:0000256" key="6">
    <source>
        <dbReference type="SAM" id="Phobius"/>
    </source>
</evidence>
<dbReference type="HOGENOM" id="CLU_000445_114_71_10"/>
<dbReference type="PANTHER" id="PTHR43304:SF1">
    <property type="entry name" value="PAC DOMAIN-CONTAINING PROTEIN"/>
    <property type="match status" value="1"/>
</dbReference>
<keyword evidence="9" id="KW-1185">Reference proteome</keyword>
<evidence type="ECO:0000313" key="9">
    <source>
        <dbReference type="Proteomes" id="UP000002028"/>
    </source>
</evidence>
<dbReference type="Pfam" id="PF05227">
    <property type="entry name" value="CHASE3"/>
    <property type="match status" value="1"/>
</dbReference>
<evidence type="ECO:0000313" key="8">
    <source>
        <dbReference type="EMBL" id="ADB38106.1"/>
    </source>
</evidence>
<protein>
    <recommendedName>
        <fullName evidence="2">histidine kinase</fullName>
        <ecNumber evidence="2">2.7.13.3</ecNumber>
    </recommendedName>
</protein>
<dbReference type="InterPro" id="IPR005467">
    <property type="entry name" value="His_kinase_dom"/>
</dbReference>
<dbReference type="STRING" id="504472.Slin_2064"/>
<reference evidence="8 9" key="1">
    <citation type="journal article" date="2010" name="Stand. Genomic Sci.">
        <title>Complete genome sequence of Spirosoma linguale type strain (1).</title>
        <authorList>
            <person name="Lail K."/>
            <person name="Sikorski J."/>
            <person name="Saunders E."/>
            <person name="Lapidus A."/>
            <person name="Glavina Del Rio T."/>
            <person name="Copeland A."/>
            <person name="Tice H."/>
            <person name="Cheng J.-F."/>
            <person name="Lucas S."/>
            <person name="Nolan M."/>
            <person name="Bruce D."/>
            <person name="Goodwin L."/>
            <person name="Pitluck S."/>
            <person name="Ivanova N."/>
            <person name="Mavromatis K."/>
            <person name="Ovchinnikova G."/>
            <person name="Pati A."/>
            <person name="Chen A."/>
            <person name="Palaniappan K."/>
            <person name="Land M."/>
            <person name="Hauser L."/>
            <person name="Chang Y.-J."/>
            <person name="Jeffries C.D."/>
            <person name="Chain P."/>
            <person name="Brettin T."/>
            <person name="Detter J.C."/>
            <person name="Schuetze A."/>
            <person name="Rohde M."/>
            <person name="Tindall B.J."/>
            <person name="Goeker M."/>
            <person name="Bristow J."/>
            <person name="Eisen J.A."/>
            <person name="Markowitz V."/>
            <person name="Hugenholtz P."/>
            <person name="Kyrpides N.C."/>
            <person name="Klenk H.-P."/>
            <person name="Chen F."/>
        </authorList>
    </citation>
    <scope>NUCLEOTIDE SEQUENCE [LARGE SCALE GENOMIC DNA]</scope>
    <source>
        <strain evidence="9">ATCC 33905 / DSM 74 / LMG 10896 / Claus 1</strain>
    </source>
</reference>
<sequence>MPHSFDTFKARMRIDFSVIIAGFLLLLGLLLLGYQQVRQDANSQWVEHTYQVIDQLKAVEALLVDAETGARGFAATRDRVFLEPYRQARPRIDSNLEALPKLVADNPAQQRRARQLDQLAKAKVAIVDQLVRTIPSPAADALLKQGKQRMDAVRRQVRAMIAVEQALLKTRQQRTLTANRYTMGLIALLLALALLAFWQASGIIQQELTQRLEVQRATRQTAELLQSIIRNVPTGLVVYQAVRDLDGQIVDFIYTLSNPVNDQVAGRQAGELLQVSLLTHAPVTRTNGIYADLVQVVTSGQPLYRIRHFQSDRVQGWFDSRYVKQGDGVLVSFLDVTALKEAELTQQQQALALQRANQELQRSNDSLQSFAFVASHDLQEPLRKIESFSTLLMGQYSHKLDEHAADYLRRMQSAASRMSTLIRDLLAYSRISTQPDATNAVPLTLVARQAATDLDLLIDETRAIIRIDPLPTVLGDASQLGQLFLNLLANALKFRRTGVVPQIEIQSHPVPASELPSSVKPARMAATYHRIDVADNGIGFEEQYVDRIFQVFQRLHSKSAYAGTGIGLAICEKVVSNHGGAITATSQPGQGATFSIYLPANE</sequence>
<dbReference type="SMART" id="SM00387">
    <property type="entry name" value="HATPase_c"/>
    <property type="match status" value="1"/>
</dbReference>
<evidence type="ECO:0000259" key="7">
    <source>
        <dbReference type="PROSITE" id="PS50109"/>
    </source>
</evidence>
<keyword evidence="6" id="KW-0812">Transmembrane</keyword>
<evidence type="ECO:0000256" key="1">
    <source>
        <dbReference type="ARBA" id="ARBA00000085"/>
    </source>
</evidence>
<dbReference type="InterPro" id="IPR036890">
    <property type="entry name" value="HATPase_C_sf"/>
</dbReference>
<dbReference type="Proteomes" id="UP000002028">
    <property type="component" value="Chromosome"/>
</dbReference>
<dbReference type="SUPFAM" id="SSF55874">
    <property type="entry name" value="ATPase domain of HSP90 chaperone/DNA topoisomerase II/histidine kinase"/>
    <property type="match status" value="1"/>
</dbReference>
<dbReference type="InterPro" id="IPR003661">
    <property type="entry name" value="HisK_dim/P_dom"/>
</dbReference>
<dbReference type="InterPro" id="IPR036097">
    <property type="entry name" value="HisK_dim/P_sf"/>
</dbReference>
<keyword evidence="5 8" id="KW-0418">Kinase</keyword>
<evidence type="ECO:0000256" key="2">
    <source>
        <dbReference type="ARBA" id="ARBA00012438"/>
    </source>
</evidence>
<dbReference type="EMBL" id="CP001769">
    <property type="protein sequence ID" value="ADB38106.1"/>
    <property type="molecule type" value="Genomic_DNA"/>
</dbReference>
<dbReference type="AlphaFoldDB" id="D2QCV1"/>
<dbReference type="eggNOG" id="COG5278">
    <property type="taxonomic scope" value="Bacteria"/>
</dbReference>
<feature type="transmembrane region" description="Helical" evidence="6">
    <location>
        <begin position="12"/>
        <end position="34"/>
    </location>
</feature>
<feature type="transmembrane region" description="Helical" evidence="6">
    <location>
        <begin position="181"/>
        <end position="200"/>
    </location>
</feature>
<dbReference type="PRINTS" id="PR00344">
    <property type="entry name" value="BCTRLSENSOR"/>
</dbReference>
<organism evidence="8 9">
    <name type="scientific">Spirosoma linguale (strain ATCC 33905 / DSM 74 / LMG 10896 / Claus 1)</name>
    <dbReference type="NCBI Taxonomy" id="504472"/>
    <lineage>
        <taxon>Bacteria</taxon>
        <taxon>Pseudomonadati</taxon>
        <taxon>Bacteroidota</taxon>
        <taxon>Cytophagia</taxon>
        <taxon>Cytophagales</taxon>
        <taxon>Cytophagaceae</taxon>
        <taxon>Spirosoma</taxon>
    </lineage>
</organism>
<accession>D2QCV1</accession>
<dbReference type="InterPro" id="IPR004358">
    <property type="entry name" value="Sig_transdc_His_kin-like_C"/>
</dbReference>
<name>D2QCV1_SPILD</name>
<evidence type="ECO:0000256" key="4">
    <source>
        <dbReference type="ARBA" id="ARBA00022679"/>
    </source>
</evidence>
<evidence type="ECO:0000256" key="5">
    <source>
        <dbReference type="ARBA" id="ARBA00022777"/>
    </source>
</evidence>
<proteinExistence type="predicted"/>
<dbReference type="PANTHER" id="PTHR43304">
    <property type="entry name" value="PHYTOCHROME-LIKE PROTEIN CPH1"/>
    <property type="match status" value="1"/>
</dbReference>
<keyword evidence="4" id="KW-0808">Transferase</keyword>
<keyword evidence="3" id="KW-0597">Phosphoprotein</keyword>
<dbReference type="RefSeq" id="WP_012926654.1">
    <property type="nucleotide sequence ID" value="NC_013730.1"/>
</dbReference>
<gene>
    <name evidence="8" type="ordered locus">Slin_2064</name>
</gene>
<dbReference type="Gene3D" id="3.30.450.20">
    <property type="entry name" value="PAS domain"/>
    <property type="match status" value="1"/>
</dbReference>
<evidence type="ECO:0000256" key="3">
    <source>
        <dbReference type="ARBA" id="ARBA00022553"/>
    </source>
</evidence>
<dbReference type="InterPro" id="IPR007891">
    <property type="entry name" value="CHASE3"/>
</dbReference>
<dbReference type="KEGG" id="sli:Slin_2064"/>
<dbReference type="eggNOG" id="COG4251">
    <property type="taxonomic scope" value="Bacteria"/>
</dbReference>
<dbReference type="Pfam" id="PF00512">
    <property type="entry name" value="HisKA"/>
    <property type="match status" value="1"/>
</dbReference>
<dbReference type="CDD" id="cd00082">
    <property type="entry name" value="HisKA"/>
    <property type="match status" value="1"/>
</dbReference>
<dbReference type="InterPro" id="IPR052162">
    <property type="entry name" value="Sensor_kinase/Photoreceptor"/>
</dbReference>
<dbReference type="Gene3D" id="3.30.565.10">
    <property type="entry name" value="Histidine kinase-like ATPase, C-terminal domain"/>
    <property type="match status" value="1"/>
</dbReference>
<dbReference type="Pfam" id="PF02518">
    <property type="entry name" value="HATPase_c"/>
    <property type="match status" value="1"/>
</dbReference>
<keyword evidence="6" id="KW-0472">Membrane</keyword>
<dbReference type="EC" id="2.7.13.3" evidence="2"/>
<dbReference type="SUPFAM" id="SSF55785">
    <property type="entry name" value="PYP-like sensor domain (PAS domain)"/>
    <property type="match status" value="1"/>
</dbReference>
<dbReference type="InterPro" id="IPR035965">
    <property type="entry name" value="PAS-like_dom_sf"/>
</dbReference>
<dbReference type="InterPro" id="IPR003594">
    <property type="entry name" value="HATPase_dom"/>
</dbReference>
<keyword evidence="6" id="KW-1133">Transmembrane helix</keyword>
<feature type="domain" description="Histidine kinase" evidence="7">
    <location>
        <begin position="373"/>
        <end position="602"/>
    </location>
</feature>
<dbReference type="PROSITE" id="PS50109">
    <property type="entry name" value="HIS_KIN"/>
    <property type="match status" value="1"/>
</dbReference>